<dbReference type="NCBIfam" id="NF045639">
    <property type="entry name" value="GCX_COOH"/>
    <property type="match status" value="1"/>
</dbReference>
<proteinExistence type="predicted"/>
<dbReference type="NCBIfam" id="TIGR03696">
    <property type="entry name" value="Rhs_assc_core"/>
    <property type="match status" value="1"/>
</dbReference>
<dbReference type="PANTHER" id="PTHR32305">
    <property type="match status" value="1"/>
</dbReference>
<accession>A0A434A144</accession>
<protein>
    <submittedName>
        <fullName evidence="1">RHS repeat-associated core domain-containing protein</fullName>
    </submittedName>
</protein>
<gene>
    <name evidence="1" type="ORF">D0817_22945</name>
</gene>
<evidence type="ECO:0000313" key="2">
    <source>
        <dbReference type="Proteomes" id="UP000288102"/>
    </source>
</evidence>
<dbReference type="PANTHER" id="PTHR32305:SF15">
    <property type="entry name" value="PROTEIN RHSA-RELATED"/>
    <property type="match status" value="1"/>
</dbReference>
<dbReference type="Gene3D" id="2.180.10.10">
    <property type="entry name" value="RHS repeat-associated core"/>
    <property type="match status" value="1"/>
</dbReference>
<dbReference type="Proteomes" id="UP000288102">
    <property type="component" value="Unassembled WGS sequence"/>
</dbReference>
<dbReference type="AlphaFoldDB" id="A0A434A144"/>
<dbReference type="InterPro" id="IPR050708">
    <property type="entry name" value="T6SS_VgrG/RHS"/>
</dbReference>
<evidence type="ECO:0000313" key="1">
    <source>
        <dbReference type="EMBL" id="RUT68083.1"/>
    </source>
</evidence>
<organism evidence="1 2">
    <name type="scientific">Flavobacterium cupreum</name>
    <dbReference type="NCBI Taxonomy" id="2133766"/>
    <lineage>
        <taxon>Bacteria</taxon>
        <taxon>Pseudomonadati</taxon>
        <taxon>Bacteroidota</taxon>
        <taxon>Flavobacteriia</taxon>
        <taxon>Flavobacteriales</taxon>
        <taxon>Flavobacteriaceae</taxon>
        <taxon>Flavobacterium</taxon>
    </lineage>
</organism>
<keyword evidence="2" id="KW-1185">Reference proteome</keyword>
<dbReference type="EMBL" id="QWDM01000021">
    <property type="protein sequence ID" value="RUT68083.1"/>
    <property type="molecule type" value="Genomic_DNA"/>
</dbReference>
<sequence length="1056" mass="117095">MDYQTNVGNEVRLFTATAAWDPAVGLYAISFLNSGTYYAAGQLYKTVTYDENTTAPLSELNGSTVEFKNKEGQVVLKRTYGTVGTGTTNEKHDTYYVYDVYGNLTYVIPPKAVDLIGAPTGLQADVTSTAVVASATSLALTASNSIRLLPGFNAKAGSTFSAVIDNGNQTILDNLCYQYKYDYRNRMVEKKLPGKQWEFIVYDKLDRVVATGPANSPFSDLTSVGWLVTKYDAFNRPVLTAWLPATVNNTTRNTLQGTQNTTTANFSETKTETATNTTIKGVDFLYSTVAWPKADYHVLTVNYYDDYNFPNAPVMETSVANGDQLVYYNNTTKKPKGLATATWTRVPDVSTDYKNEQTYTFYDEKARPVRSYTKNFLGGYTSTDSKLDSFSGQLQYSITKHKRSPLASDIEIITKDAFTYSDQDRLKTQTHQIGTVTTPEIIANNSYDELGQLISKKVGNTIAAPTQKVDFTYNIRGWMTGINNTAALQQGSDPKDLFAFKINYNNMPGITGGKALYNGNISETFWISSSEATPVIRGYAYLYDNLNRLRTSFYKRDATVSNAYSENLTYDKNGNIGSLSRNGNSETATQIDALVYTYTNSNTTNQLLKVVDSAPATTKIYGFADSAANTDDYSYDANGNMTKDNNKNITAITYNHLNLPTKITFATTGNIVYIYNAVGQKVQKIVNETGKTAITTDYLGGYQYVSALPKFFPTAEGYVEVSGSSYKYVYQYKDHLGNIRLSYDKNLVLQDENQYYPFGLQQKRPTDVMVASNYKYKYNGKEFQDELQLNVYDYGARNYDPALGRWMNIDPLAEKSRRFSPYVYALNNPVFFIDPDGMEAIGGITDPSEYKLNSISYNSKNKTYSINETVNTTKTNSSSRKNEFGATVKTTSTVNTTMNFNTVINSAGEVLKTDNSVSTTTTVTESLVSENGSDIPTDNIMSTNSDTVLTTDNKSIGPMGATFDKYLDEGHGIFKTPIRNDQEVVDDLNKGPEDPHATSGGYGRLVNFAVRKLVGNDNKFSEVSRKSKTEGLNNSDFHSSASVYFAKALQTTLTKK</sequence>
<reference evidence="2" key="1">
    <citation type="journal article" date="2019" name="Syst. Appl. Microbiol.">
        <title>Flavobacterium circumlabens sp. nov. and Flavobacterium cupreum sp. nov., two psychrotrophic species isolated from Antarctic environmental samples.</title>
        <authorList>
            <person name="Kralova S."/>
            <person name="Busse H.-J."/>
            <person name="Svec P."/>
            <person name="Maslanova I."/>
            <person name="Stankova E."/>
            <person name="Bartak M."/>
            <person name="Sedlacek I."/>
        </authorList>
    </citation>
    <scope>NUCLEOTIDE SEQUENCE [LARGE SCALE GENOMIC DNA]</scope>
    <source>
        <strain evidence="2">CCM 8825</strain>
    </source>
</reference>
<dbReference type="InterPro" id="IPR022385">
    <property type="entry name" value="Rhs_assc_core"/>
</dbReference>
<dbReference type="InterPro" id="IPR055015">
    <property type="entry name" value="GCX_COOH"/>
</dbReference>
<name>A0A434A144_9FLAO</name>
<dbReference type="OrthoDB" id="2972467at2"/>
<comment type="caution">
    <text evidence="1">The sequence shown here is derived from an EMBL/GenBank/DDBJ whole genome shotgun (WGS) entry which is preliminary data.</text>
</comment>